<dbReference type="EMBL" id="PGOL01008026">
    <property type="protein sequence ID" value="PKI32107.1"/>
    <property type="molecule type" value="Genomic_DNA"/>
</dbReference>
<sequence>MVIIGPLAISCMDIQVPTKEIRKDPPLEALGRAGGTRHLLPRLCRIDGEEVGSGFLIQEARTLQTQLESINSFVNSSAHHLPNPFASRTAQPILAEPDIAESSSDTRPHLAQLHSTEPAAPVNLPGLISPADPILLPPIISPAPSHSPGTSHHLEHYLNYSDIDATQLLFLAAIDSDIEPMTYSQAAKDTQWRLAMADEIRALEDKAPRLFNHYLPGRNLSDANGFLRLKDGLMALWNVTKLGSWPRVSLKLKASIFTRHLRQ</sequence>
<gene>
    <name evidence="1" type="ORF">CRG98_047498</name>
</gene>
<keyword evidence="2" id="KW-1185">Reference proteome</keyword>
<evidence type="ECO:0000313" key="2">
    <source>
        <dbReference type="Proteomes" id="UP000233551"/>
    </source>
</evidence>
<accession>A0A2I0HK47</accession>
<name>A0A2I0HK47_PUNGR</name>
<comment type="caution">
    <text evidence="1">The sequence shown here is derived from an EMBL/GenBank/DDBJ whole genome shotgun (WGS) entry which is preliminary data.</text>
</comment>
<dbReference type="AlphaFoldDB" id="A0A2I0HK47"/>
<proteinExistence type="predicted"/>
<evidence type="ECO:0000313" key="1">
    <source>
        <dbReference type="EMBL" id="PKI32107.1"/>
    </source>
</evidence>
<protein>
    <recommendedName>
        <fullName evidence="3">Reverse transcriptase Ty1/copia-type domain-containing protein</fullName>
    </recommendedName>
</protein>
<organism evidence="1 2">
    <name type="scientific">Punica granatum</name>
    <name type="common">Pomegranate</name>
    <dbReference type="NCBI Taxonomy" id="22663"/>
    <lineage>
        <taxon>Eukaryota</taxon>
        <taxon>Viridiplantae</taxon>
        <taxon>Streptophyta</taxon>
        <taxon>Embryophyta</taxon>
        <taxon>Tracheophyta</taxon>
        <taxon>Spermatophyta</taxon>
        <taxon>Magnoliopsida</taxon>
        <taxon>eudicotyledons</taxon>
        <taxon>Gunneridae</taxon>
        <taxon>Pentapetalae</taxon>
        <taxon>rosids</taxon>
        <taxon>malvids</taxon>
        <taxon>Myrtales</taxon>
        <taxon>Lythraceae</taxon>
        <taxon>Punica</taxon>
    </lineage>
</organism>
<evidence type="ECO:0008006" key="3">
    <source>
        <dbReference type="Google" id="ProtNLM"/>
    </source>
</evidence>
<dbReference type="Proteomes" id="UP000233551">
    <property type="component" value="Unassembled WGS sequence"/>
</dbReference>
<reference evidence="1 2" key="1">
    <citation type="submission" date="2017-11" db="EMBL/GenBank/DDBJ databases">
        <title>De-novo sequencing of pomegranate (Punica granatum L.) genome.</title>
        <authorList>
            <person name="Akparov Z."/>
            <person name="Amiraslanov A."/>
            <person name="Hajiyeva S."/>
            <person name="Abbasov M."/>
            <person name="Kaur K."/>
            <person name="Hamwieh A."/>
            <person name="Solovyev V."/>
            <person name="Salamov A."/>
            <person name="Braich B."/>
            <person name="Kosarev P."/>
            <person name="Mahmoud A."/>
            <person name="Hajiyev E."/>
            <person name="Babayeva S."/>
            <person name="Izzatullayeva V."/>
            <person name="Mammadov A."/>
            <person name="Mammadov A."/>
            <person name="Sharifova S."/>
            <person name="Ojaghi J."/>
            <person name="Eynullazada K."/>
            <person name="Bayramov B."/>
            <person name="Abdulazimova A."/>
            <person name="Shahmuradov I."/>
        </authorList>
    </citation>
    <scope>NUCLEOTIDE SEQUENCE [LARGE SCALE GENOMIC DNA]</scope>
    <source>
        <strain evidence="2">cv. AG2017</strain>
        <tissue evidence="1">Leaf</tissue>
    </source>
</reference>